<dbReference type="OMA" id="DHLFKQY"/>
<dbReference type="AlphaFoldDB" id="A0A642UUI4"/>
<dbReference type="Proteomes" id="UP000449547">
    <property type="component" value="Unassembled WGS sequence"/>
</dbReference>
<feature type="compositionally biased region" description="Low complexity" evidence="1">
    <location>
        <begin position="630"/>
        <end position="640"/>
    </location>
</feature>
<reference evidence="2 3" key="1">
    <citation type="submission" date="2019-07" db="EMBL/GenBank/DDBJ databases">
        <title>Genome assembly of two rare yeast pathogens: Diutina rugosa and Trichomonascus ciferrii.</title>
        <authorList>
            <person name="Mixao V."/>
            <person name="Saus E."/>
            <person name="Hansen A."/>
            <person name="Lass-Flor C."/>
            <person name="Gabaldon T."/>
        </authorList>
    </citation>
    <scope>NUCLEOTIDE SEQUENCE [LARGE SCALE GENOMIC DNA]</scope>
    <source>
        <strain evidence="2 3">CBS 613</strain>
    </source>
</reference>
<comment type="caution">
    <text evidence="2">The sequence shown here is derived from an EMBL/GenBank/DDBJ whole genome shotgun (WGS) entry which is preliminary data.</text>
</comment>
<protein>
    <submittedName>
        <fullName evidence="2">Uncharacterized protein</fullName>
    </submittedName>
</protein>
<organism evidence="2 3">
    <name type="scientific">Diutina rugosa</name>
    <name type="common">Yeast</name>
    <name type="synonym">Candida rugosa</name>
    <dbReference type="NCBI Taxonomy" id="5481"/>
    <lineage>
        <taxon>Eukaryota</taxon>
        <taxon>Fungi</taxon>
        <taxon>Dikarya</taxon>
        <taxon>Ascomycota</taxon>
        <taxon>Saccharomycotina</taxon>
        <taxon>Pichiomycetes</taxon>
        <taxon>Debaryomycetaceae</taxon>
        <taxon>Diutina</taxon>
    </lineage>
</organism>
<dbReference type="GeneID" id="54780105"/>
<dbReference type="EMBL" id="SWFT01000044">
    <property type="protein sequence ID" value="KAA8905649.1"/>
    <property type="molecule type" value="Genomic_DNA"/>
</dbReference>
<proteinExistence type="predicted"/>
<dbReference type="VEuPathDB" id="FungiDB:DIURU_001452"/>
<evidence type="ECO:0000313" key="3">
    <source>
        <dbReference type="Proteomes" id="UP000449547"/>
    </source>
</evidence>
<accession>A0A642UUI4</accession>
<sequence length="640" mass="70533">MTTFLTPHFSRRVSFSNVHPELDDPGCGPIYNLPAPSSRPPAQPMTMVNSGIEFNQRMFDKSSPFAPKSPPSAATGHVLSSRRKRLKLPDPPNKSILKNKVSPEQLLINETTINFHGDLDELASFTAANIDNVASSSMNGANGDGVTAPPRRKSYAEMTDEELMQLDPQYAQKSVNVSQYKFDSKSGFYAGTSKTNADPAYPTAKYASSGVDNYKSVSLTVKHNGYEQCTTNRTILAYISGRRHSWNGLDWMLSYNQPVTDSEIFLTHGDYLVVAALIPQRFITDHAKLNKRNRLEEVLHDKGNQILEHLLTSPLLSQHDLRLKITVELIMDNVIADTPTVRNKKPQGNKYALGNLYRQYHPNMLVMGTKSANFNFKYPTQRKQSARDEYLVKLTSYVMKYSVVPVLLVGPSTKWHNASAYEKRRASTSLKFAGDSRGRSTHREMIPETSSRSSSIASSDSVLSAVSFTGSDLVKEKSLPEQVDQLWHSNSPNRFADALALVSDRAWDDAHGYLTAVSSKGESSLPIDSRIHQIYRSQTTSGYVMGGTPIGTSQSPSHSRESGVGGSVNGGGCEVYKVKSMLAADPPKPKKTKPASFSVPSTTITPAEMKKRSNSMTSASSSSEKEKKSTSIWKKLGLKK</sequence>
<feature type="region of interest" description="Disordered" evidence="1">
    <location>
        <begin position="432"/>
        <end position="454"/>
    </location>
</feature>
<gene>
    <name evidence="2" type="ORF">DIURU_001452</name>
</gene>
<feature type="region of interest" description="Disordered" evidence="1">
    <location>
        <begin position="60"/>
        <end position="96"/>
    </location>
</feature>
<dbReference type="RefSeq" id="XP_034013809.1">
    <property type="nucleotide sequence ID" value="XM_034153997.1"/>
</dbReference>
<evidence type="ECO:0000256" key="1">
    <source>
        <dbReference type="SAM" id="MobiDB-lite"/>
    </source>
</evidence>
<feature type="compositionally biased region" description="Low complexity" evidence="1">
    <location>
        <begin position="61"/>
        <end position="74"/>
    </location>
</feature>
<dbReference type="OrthoDB" id="4068467at2759"/>
<feature type="region of interest" description="Disordered" evidence="1">
    <location>
        <begin position="584"/>
        <end position="640"/>
    </location>
</feature>
<feature type="compositionally biased region" description="Basic and acidic residues" evidence="1">
    <location>
        <begin position="434"/>
        <end position="446"/>
    </location>
</feature>
<name>A0A642UUI4_DIURU</name>
<keyword evidence="3" id="KW-1185">Reference proteome</keyword>
<evidence type="ECO:0000313" key="2">
    <source>
        <dbReference type="EMBL" id="KAA8905649.1"/>
    </source>
</evidence>